<dbReference type="PIRSF" id="PIRSF037748">
    <property type="entry name" value="RnhC"/>
    <property type="match status" value="1"/>
</dbReference>
<comment type="cofactor">
    <cofactor evidence="2">
        <name>Mg(2+)</name>
        <dbReference type="ChEBI" id="CHEBI:18420"/>
    </cofactor>
</comment>
<keyword evidence="13 14" id="KW-0460">Magnesium</keyword>
<dbReference type="AlphaFoldDB" id="A0A917AYC3"/>
<evidence type="ECO:0000256" key="5">
    <source>
        <dbReference type="ARBA" id="ARBA00008378"/>
    </source>
</evidence>
<dbReference type="Gene3D" id="3.30.310.10">
    <property type="entry name" value="TATA-Binding Protein"/>
    <property type="match status" value="1"/>
</dbReference>
<dbReference type="HAMAP" id="MF_00053">
    <property type="entry name" value="RNase_HIII"/>
    <property type="match status" value="1"/>
</dbReference>
<dbReference type="Gene3D" id="3.30.420.10">
    <property type="entry name" value="Ribonuclease H-like superfamily/Ribonuclease H"/>
    <property type="match status" value="1"/>
</dbReference>
<evidence type="ECO:0000256" key="14">
    <source>
        <dbReference type="HAMAP-Rule" id="MF_00053"/>
    </source>
</evidence>
<dbReference type="PROSITE" id="PS51975">
    <property type="entry name" value="RNASE_H_2"/>
    <property type="match status" value="1"/>
</dbReference>
<dbReference type="InterPro" id="IPR004641">
    <property type="entry name" value="RNase_HIII"/>
</dbReference>
<keyword evidence="9 14" id="KW-0540">Nuclease</keyword>
<evidence type="ECO:0000256" key="10">
    <source>
        <dbReference type="ARBA" id="ARBA00022723"/>
    </source>
</evidence>
<accession>A0A917AYC3</accession>
<evidence type="ECO:0000256" key="3">
    <source>
        <dbReference type="ARBA" id="ARBA00004065"/>
    </source>
</evidence>
<dbReference type="NCBIfam" id="TIGR00716">
    <property type="entry name" value="rnhC"/>
    <property type="match status" value="1"/>
</dbReference>
<proteinExistence type="inferred from homology"/>
<evidence type="ECO:0000256" key="7">
    <source>
        <dbReference type="ARBA" id="ARBA00021407"/>
    </source>
</evidence>
<dbReference type="EC" id="3.1.26.4" evidence="6 14"/>
<dbReference type="PANTHER" id="PTHR10954:SF23">
    <property type="entry name" value="RIBONUCLEASE"/>
    <property type="match status" value="1"/>
</dbReference>
<evidence type="ECO:0000256" key="13">
    <source>
        <dbReference type="ARBA" id="ARBA00022842"/>
    </source>
</evidence>
<evidence type="ECO:0000256" key="1">
    <source>
        <dbReference type="ARBA" id="ARBA00000077"/>
    </source>
</evidence>
<feature type="binding site" evidence="14 15">
    <location>
        <position position="99"/>
    </location>
    <ligand>
        <name>a divalent metal cation</name>
        <dbReference type="ChEBI" id="CHEBI:60240"/>
    </ligand>
</feature>
<dbReference type="CDD" id="cd14796">
    <property type="entry name" value="RNAse_HIII_N"/>
    <property type="match status" value="1"/>
</dbReference>
<keyword evidence="8 14" id="KW-0963">Cytoplasm</keyword>
<evidence type="ECO:0000313" key="19">
    <source>
        <dbReference type="Proteomes" id="UP000660110"/>
    </source>
</evidence>
<keyword evidence="11 14" id="KW-0255">Endonuclease</keyword>
<evidence type="ECO:0000256" key="8">
    <source>
        <dbReference type="ARBA" id="ARBA00022490"/>
    </source>
</evidence>
<dbReference type="InterPro" id="IPR024567">
    <property type="entry name" value="RNase_HII/HIII_dom"/>
</dbReference>
<dbReference type="PANTHER" id="PTHR10954">
    <property type="entry name" value="RIBONUCLEASE H2 SUBUNIT A"/>
    <property type="match status" value="1"/>
</dbReference>
<dbReference type="GO" id="GO:0000287">
    <property type="term" value="F:magnesium ion binding"/>
    <property type="evidence" value="ECO:0007669"/>
    <property type="project" value="UniProtKB-UniRule"/>
</dbReference>
<feature type="binding site" evidence="14 15">
    <location>
        <position position="100"/>
    </location>
    <ligand>
        <name>a divalent metal cation</name>
        <dbReference type="ChEBI" id="CHEBI:60240"/>
    </ligand>
</feature>
<dbReference type="InterPro" id="IPR012295">
    <property type="entry name" value="TBP_dom_sf"/>
</dbReference>
<gene>
    <name evidence="14 18" type="primary">rnhC</name>
    <name evidence="18" type="ORF">GCM10010954_01080</name>
</gene>
<dbReference type="RefSeq" id="WP_188375515.1">
    <property type="nucleotide sequence ID" value="NZ_BMEL01000001.1"/>
</dbReference>
<evidence type="ECO:0000256" key="16">
    <source>
        <dbReference type="SAM" id="MobiDB-lite"/>
    </source>
</evidence>
<feature type="binding site" evidence="14 15">
    <location>
        <position position="205"/>
    </location>
    <ligand>
        <name>a divalent metal cation</name>
        <dbReference type="ChEBI" id="CHEBI:60240"/>
    </ligand>
</feature>
<evidence type="ECO:0000256" key="12">
    <source>
        <dbReference type="ARBA" id="ARBA00022801"/>
    </source>
</evidence>
<feature type="compositionally biased region" description="Basic residues" evidence="16">
    <location>
        <begin position="72"/>
        <end position="84"/>
    </location>
</feature>
<evidence type="ECO:0000256" key="11">
    <source>
        <dbReference type="ARBA" id="ARBA00022759"/>
    </source>
</evidence>
<comment type="function">
    <text evidence="3 14">Endonuclease that specifically degrades the RNA of RNA-DNA hybrids.</text>
</comment>
<dbReference type="GO" id="GO:0004523">
    <property type="term" value="F:RNA-DNA hybrid ribonuclease activity"/>
    <property type="evidence" value="ECO:0007669"/>
    <property type="project" value="UniProtKB-UniRule"/>
</dbReference>
<dbReference type="InterPro" id="IPR001352">
    <property type="entry name" value="RNase_HII/HIII"/>
</dbReference>
<dbReference type="FunFam" id="3.30.420.10:FF:000047">
    <property type="entry name" value="Ribonuclease HIII"/>
    <property type="match status" value="1"/>
</dbReference>
<dbReference type="Pfam" id="PF11858">
    <property type="entry name" value="DUF3378"/>
    <property type="match status" value="1"/>
</dbReference>
<sequence>MPQVVLKLPKNKLAELKKHYHTSLKSSTPTHAAFAAKTPNCTITAYTSGKVLFQGQNPEAEANKWGDSNTPKGKKTMPKKQHRFHPPESLFTSSHIGSDEAGTGDFFGPITVAAAYVKDHQIGQLKAIGVKDSKHLSDDQITHIAKQIVKMKVPYTLMRLHNTKYNQWQEKGWSQGKMKTILHHQAIEKLLEKIKPEHPEGILIDQFSQPDVYQKHLRSEKKELQPNVYFMTKAESSSIAVAVGSIIARSSFVKAMKQMEMDTGLPIPKGASPIVDKAAAKVIEVYGEEKLRELAKVHFANKEKAKNLLK</sequence>
<keyword evidence="10 14" id="KW-0479">Metal-binding</keyword>
<dbReference type="SUPFAM" id="SSF53098">
    <property type="entry name" value="Ribonuclease H-like"/>
    <property type="match status" value="1"/>
</dbReference>
<dbReference type="Pfam" id="PF01351">
    <property type="entry name" value="RNase_HII"/>
    <property type="match status" value="1"/>
</dbReference>
<keyword evidence="12 14" id="KW-0378">Hydrolase</keyword>
<evidence type="ECO:0000313" key="18">
    <source>
        <dbReference type="EMBL" id="GGF06472.1"/>
    </source>
</evidence>
<organism evidence="18 19">
    <name type="scientific">Halobacillus andaensis</name>
    <dbReference type="NCBI Taxonomy" id="1176239"/>
    <lineage>
        <taxon>Bacteria</taxon>
        <taxon>Bacillati</taxon>
        <taxon>Bacillota</taxon>
        <taxon>Bacilli</taxon>
        <taxon>Bacillales</taxon>
        <taxon>Bacillaceae</taxon>
        <taxon>Halobacillus</taxon>
    </lineage>
</organism>
<comment type="subcellular location">
    <subcellularLocation>
        <location evidence="4 14">Cytoplasm</location>
    </subcellularLocation>
</comment>
<dbReference type="InterPro" id="IPR024568">
    <property type="entry name" value="RNase_HIII_N"/>
</dbReference>
<evidence type="ECO:0000256" key="15">
    <source>
        <dbReference type="PROSITE-ProRule" id="PRU01319"/>
    </source>
</evidence>
<dbReference type="Proteomes" id="UP000660110">
    <property type="component" value="Unassembled WGS sequence"/>
</dbReference>
<evidence type="ECO:0000256" key="6">
    <source>
        <dbReference type="ARBA" id="ARBA00012180"/>
    </source>
</evidence>
<feature type="domain" description="RNase H type-2" evidence="17">
    <location>
        <begin position="93"/>
        <end position="310"/>
    </location>
</feature>
<reference evidence="18" key="1">
    <citation type="journal article" date="2014" name="Int. J. Syst. Evol. Microbiol.">
        <title>Complete genome sequence of Corynebacterium casei LMG S-19264T (=DSM 44701T), isolated from a smear-ripened cheese.</title>
        <authorList>
            <consortium name="US DOE Joint Genome Institute (JGI-PGF)"/>
            <person name="Walter F."/>
            <person name="Albersmeier A."/>
            <person name="Kalinowski J."/>
            <person name="Ruckert C."/>
        </authorList>
    </citation>
    <scope>NUCLEOTIDE SEQUENCE</scope>
    <source>
        <strain evidence="18">CGMCC 1.12153</strain>
    </source>
</reference>
<name>A0A917AYC3_HALAA</name>
<evidence type="ECO:0000256" key="4">
    <source>
        <dbReference type="ARBA" id="ARBA00004496"/>
    </source>
</evidence>
<dbReference type="GO" id="GO:0003723">
    <property type="term" value="F:RNA binding"/>
    <property type="evidence" value="ECO:0007669"/>
    <property type="project" value="UniProtKB-UniRule"/>
</dbReference>
<dbReference type="EMBL" id="BMEL01000001">
    <property type="protein sequence ID" value="GGF06472.1"/>
    <property type="molecule type" value="Genomic_DNA"/>
</dbReference>
<comment type="catalytic activity">
    <reaction evidence="1 14 15">
        <text>Endonucleolytic cleavage to 5'-phosphomonoester.</text>
        <dbReference type="EC" id="3.1.26.4"/>
    </reaction>
</comment>
<evidence type="ECO:0000256" key="9">
    <source>
        <dbReference type="ARBA" id="ARBA00022722"/>
    </source>
</evidence>
<dbReference type="GO" id="GO:0032299">
    <property type="term" value="C:ribonuclease H2 complex"/>
    <property type="evidence" value="ECO:0007669"/>
    <property type="project" value="TreeGrafter"/>
</dbReference>
<keyword evidence="19" id="KW-1185">Reference proteome</keyword>
<dbReference type="InterPro" id="IPR012337">
    <property type="entry name" value="RNaseH-like_sf"/>
</dbReference>
<dbReference type="GO" id="GO:0005737">
    <property type="term" value="C:cytoplasm"/>
    <property type="evidence" value="ECO:0007669"/>
    <property type="project" value="UniProtKB-SubCell"/>
</dbReference>
<dbReference type="CDD" id="cd06590">
    <property type="entry name" value="RNase_HII_bacteria_HIII_like"/>
    <property type="match status" value="1"/>
</dbReference>
<dbReference type="GO" id="GO:0006298">
    <property type="term" value="P:mismatch repair"/>
    <property type="evidence" value="ECO:0007669"/>
    <property type="project" value="TreeGrafter"/>
</dbReference>
<reference evidence="18" key="2">
    <citation type="submission" date="2020-09" db="EMBL/GenBank/DDBJ databases">
        <authorList>
            <person name="Sun Q."/>
            <person name="Zhou Y."/>
        </authorList>
    </citation>
    <scope>NUCLEOTIDE SEQUENCE</scope>
    <source>
        <strain evidence="18">CGMCC 1.12153</strain>
    </source>
</reference>
<feature type="region of interest" description="Disordered" evidence="16">
    <location>
        <begin position="60"/>
        <end position="95"/>
    </location>
</feature>
<dbReference type="InterPro" id="IPR036397">
    <property type="entry name" value="RNaseH_sf"/>
</dbReference>
<protein>
    <recommendedName>
        <fullName evidence="7 14">Ribonuclease HIII</fullName>
        <shortName evidence="14">RNase HIII</shortName>
        <ecNumber evidence="6 14">3.1.26.4</ecNumber>
    </recommendedName>
</protein>
<comment type="similarity">
    <text evidence="5 14">Belongs to the RNase HII family. RnhC subfamily.</text>
</comment>
<comment type="cofactor">
    <cofactor evidence="14 15">
        <name>Mn(2+)</name>
        <dbReference type="ChEBI" id="CHEBI:29035"/>
    </cofactor>
    <cofactor evidence="14 15">
        <name>Mg(2+)</name>
        <dbReference type="ChEBI" id="CHEBI:18420"/>
    </cofactor>
    <text evidence="14 15">Manganese or magnesium. Binds 1 divalent metal ion per monomer in the absence of substrate. May bind a second metal ion after substrate binding.</text>
</comment>
<comment type="caution">
    <text evidence="18">The sequence shown here is derived from an EMBL/GenBank/DDBJ whole genome shotgun (WGS) entry which is preliminary data.</text>
</comment>
<dbReference type="GO" id="GO:0043137">
    <property type="term" value="P:DNA replication, removal of RNA primer"/>
    <property type="evidence" value="ECO:0007669"/>
    <property type="project" value="TreeGrafter"/>
</dbReference>
<evidence type="ECO:0000256" key="2">
    <source>
        <dbReference type="ARBA" id="ARBA00001946"/>
    </source>
</evidence>
<evidence type="ECO:0000259" key="17">
    <source>
        <dbReference type="PROSITE" id="PS51975"/>
    </source>
</evidence>